<name>Q76Z16_9CAUD</name>
<dbReference type="KEGG" id="vg:2658190"/>
<dbReference type="EMBL" id="AY266303">
    <property type="protein sequence ID" value="AAQ17730.1"/>
    <property type="molecule type" value="Genomic_DNA"/>
</dbReference>
<dbReference type="OrthoDB" id="36742at10239"/>
<sequence>MLIEDITRSIMSRRVGEVAKLLKKEGIKFERYRDCCVVNLECMSYWVTPNLFGYTITNNCSQRHVRFTTIKSVISHMKTIVELDKDL</sequence>
<evidence type="ECO:0000313" key="2">
    <source>
        <dbReference type="Proteomes" id="UP000002555"/>
    </source>
</evidence>
<dbReference type="RefSeq" id="NP_943953.1">
    <property type="nucleotide sequence ID" value="NC_005260.1"/>
</dbReference>
<proteinExistence type="predicted"/>
<accession>Q76Z16</accession>
<gene>
    <name evidence="1" type="ORF">Aeh1ORF070c</name>
</gene>
<organism evidence="1 2">
    <name type="scientific">Aeromonas phage Aeh1</name>
    <dbReference type="NCBI Taxonomy" id="2880362"/>
    <lineage>
        <taxon>Viruses</taxon>
        <taxon>Duplodnaviria</taxon>
        <taxon>Heunggongvirae</taxon>
        <taxon>Uroviricota</taxon>
        <taxon>Caudoviricetes</taxon>
        <taxon>Pantevenvirales</taxon>
        <taxon>Straboviridae</taxon>
        <taxon>Cinqassovirus</taxon>
        <taxon>Cinqassovirus aeh1</taxon>
    </lineage>
</organism>
<protein>
    <submittedName>
        <fullName evidence="1">Uncharacterized protein</fullName>
    </submittedName>
</protein>
<keyword evidence="2" id="KW-1185">Reference proteome</keyword>
<reference evidence="1 2" key="1">
    <citation type="journal article" date="2001" name="J. Bacteriol.">
        <title>Phylogeny of the major head and tail genes of the wide-ranging T4-type bacteriophages.</title>
        <authorList>
            <person name="Tetart F."/>
            <person name="Desplats C."/>
            <person name="Kutateladze M."/>
            <person name="Monod C."/>
            <person name="Ackermann H.W."/>
            <person name="Krisch H.M."/>
        </authorList>
    </citation>
    <scope>NUCLEOTIDE SEQUENCE</scope>
</reference>
<evidence type="ECO:0000313" key="1">
    <source>
        <dbReference type="EMBL" id="AAQ17730.1"/>
    </source>
</evidence>
<dbReference type="Proteomes" id="UP000002555">
    <property type="component" value="Segment"/>
</dbReference>